<feature type="signal peptide" evidence="1">
    <location>
        <begin position="1"/>
        <end position="17"/>
    </location>
</feature>
<evidence type="ECO:0000313" key="2">
    <source>
        <dbReference type="EMBL" id="KAG0152222.1"/>
    </source>
</evidence>
<keyword evidence="1" id="KW-0732">Signal</keyword>
<feature type="chain" id="PRO_5040392956" description="Secreted protein" evidence="1">
    <location>
        <begin position="18"/>
        <end position="96"/>
    </location>
</feature>
<evidence type="ECO:0000313" key="3">
    <source>
        <dbReference type="Proteomes" id="UP000886653"/>
    </source>
</evidence>
<keyword evidence="3" id="KW-1185">Reference proteome</keyword>
<accession>A0A9P6NXI5</accession>
<dbReference type="Proteomes" id="UP000886653">
    <property type="component" value="Unassembled WGS sequence"/>
</dbReference>
<evidence type="ECO:0008006" key="4">
    <source>
        <dbReference type="Google" id="ProtNLM"/>
    </source>
</evidence>
<evidence type="ECO:0000256" key="1">
    <source>
        <dbReference type="SAM" id="SignalP"/>
    </source>
</evidence>
<gene>
    <name evidence="2" type="ORF">CROQUDRAFT_316557</name>
</gene>
<sequence length="96" mass="11184">MAIVLSLTSLSLDQLLASSRRYWSTITNQVFDRRLARSRPDPFVMVYCQRKKKKKNPRGVCVWGTGPRRGTRFRLELVLIVSSRVRSPFFLAPITW</sequence>
<comment type="caution">
    <text evidence="2">The sequence shown here is derived from an EMBL/GenBank/DDBJ whole genome shotgun (WGS) entry which is preliminary data.</text>
</comment>
<dbReference type="EMBL" id="MU167209">
    <property type="protein sequence ID" value="KAG0152222.1"/>
    <property type="molecule type" value="Genomic_DNA"/>
</dbReference>
<dbReference type="AlphaFoldDB" id="A0A9P6NXI5"/>
<protein>
    <recommendedName>
        <fullName evidence="4">Secreted protein</fullName>
    </recommendedName>
</protein>
<organism evidence="2 3">
    <name type="scientific">Cronartium quercuum f. sp. fusiforme G11</name>
    <dbReference type="NCBI Taxonomy" id="708437"/>
    <lineage>
        <taxon>Eukaryota</taxon>
        <taxon>Fungi</taxon>
        <taxon>Dikarya</taxon>
        <taxon>Basidiomycota</taxon>
        <taxon>Pucciniomycotina</taxon>
        <taxon>Pucciniomycetes</taxon>
        <taxon>Pucciniales</taxon>
        <taxon>Coleosporiaceae</taxon>
        <taxon>Cronartium</taxon>
    </lineage>
</organism>
<reference evidence="2" key="1">
    <citation type="submission" date="2013-11" db="EMBL/GenBank/DDBJ databases">
        <title>Genome sequence of the fusiform rust pathogen reveals effectors for host alternation and coevolution with pine.</title>
        <authorList>
            <consortium name="DOE Joint Genome Institute"/>
            <person name="Smith K."/>
            <person name="Pendleton A."/>
            <person name="Kubisiak T."/>
            <person name="Anderson C."/>
            <person name="Salamov A."/>
            <person name="Aerts A."/>
            <person name="Riley R."/>
            <person name="Clum A."/>
            <person name="Lindquist E."/>
            <person name="Ence D."/>
            <person name="Campbell M."/>
            <person name="Kronenberg Z."/>
            <person name="Feau N."/>
            <person name="Dhillon B."/>
            <person name="Hamelin R."/>
            <person name="Burleigh J."/>
            <person name="Smith J."/>
            <person name="Yandell M."/>
            <person name="Nelson C."/>
            <person name="Grigoriev I."/>
            <person name="Davis J."/>
        </authorList>
    </citation>
    <scope>NUCLEOTIDE SEQUENCE</scope>
    <source>
        <strain evidence="2">G11</strain>
    </source>
</reference>
<name>A0A9P6NXI5_9BASI</name>
<proteinExistence type="predicted"/>